<dbReference type="InterPro" id="IPR050952">
    <property type="entry name" value="TRIM-NHL_E3_ligases"/>
</dbReference>
<dbReference type="Gene3D" id="2.60.40.10">
    <property type="entry name" value="Immunoglobulins"/>
    <property type="match status" value="1"/>
</dbReference>
<dbReference type="PANTHER" id="PTHR24104:SF25">
    <property type="entry name" value="PROTEIN LIN-41"/>
    <property type="match status" value="1"/>
</dbReference>
<dbReference type="EMBL" id="JANUCP010000005">
    <property type="protein sequence ID" value="MCS3920515.1"/>
    <property type="molecule type" value="Genomic_DNA"/>
</dbReference>
<gene>
    <name evidence="3" type="ORF">M2350_002944</name>
</gene>
<sequence length="919" mass="103254">MRWFAVAWVILVLASEFVFAQLLNRPQGVAFSPTGNKLAVSDTGNNRVLIFALKGNRWRLQATVTKLNEPHGLAWIDDEKLLFCEVGKGSVSAFRIVGSSAKRLFALSSFKRPLGLTVWRNLIFVADAEAKKVIVLDSNGRKLSEFGESHPSSINVPCDVSVANDGTIFVADDDGDVEIWQFDFANLRAKPKEPFSLKGFWTCKSVAVVGSELWALSSYNGELKRTNLSDLTKPNWRIFTGFLDGTEREVIAVHSGHRTPDGKPSHNSIFAASKVPKVLALGRLGTPILPASDFDVTPKTGWLAIATGNRVLILPADLNLPTRPQINATQAEATVCWETPEPSETVAEFRPADSTQWQRVSLPGKRTYHRLLLRGLTPATSYRLRILMPNCYEIVDTRSPVPFAFSFDFAFATQPTKGKTMFLRIPVAVLVYADVVNVDTLTPDAPHPSPVERAYLDYLRREVEMAQLFFWCNSHMKLWLDCDWFIVTKRITVGKNEPPQRDWRRDLDSLLKLRRRSLDDYPAVVEIACEQVWNPKTKRFEFAPSGGGTYGVDMRPGSSHFLGGHDPAWLFVHEFHHQLDSQFAESGYPEYPFNHFAITPDGFADNFGEHYNGNAWILRRWHGGDLSLWFVNKFGQVAVADDADEDGIPDDCPAVPLDEKRFNSSPNLKDTDSDGLSDLDEVLAFTWVWEMLVWPTEINARAKYVLPDPRNPDSDGDGIPDGDDPLPIYACEPIISKTEAQSDKPWFRVEEDLTDVPTPIKVERPSQPLKGEIFLSHNGEELRFRFVFNQPVALVHIQLDCLANGYYVGADNIDIRLRPDWDALKVATDVSVNNAGSTEKWPFQDRTLVPTDHVRAAVKRNEANGKFELQVAVKRTETVGLSLRSGSQLGLAIYIQVEPNSPRWLSVFEPYRLVSLRCE</sequence>
<dbReference type="CDD" id="cd00063">
    <property type="entry name" value="FN3"/>
    <property type="match status" value="1"/>
</dbReference>
<dbReference type="RefSeq" id="WP_259099979.1">
    <property type="nucleotide sequence ID" value="NZ_CP130454.1"/>
</dbReference>
<dbReference type="PANTHER" id="PTHR24104">
    <property type="entry name" value="E3 UBIQUITIN-PROTEIN LIGASE NHLRC1-RELATED"/>
    <property type="match status" value="1"/>
</dbReference>
<accession>A0ABT2EUC6</accession>
<evidence type="ECO:0000256" key="2">
    <source>
        <dbReference type="PROSITE-ProRule" id="PRU00504"/>
    </source>
</evidence>
<dbReference type="InterPro" id="IPR036116">
    <property type="entry name" value="FN3_sf"/>
</dbReference>
<proteinExistence type="predicted"/>
<name>A0ABT2EUC6_9BACT</name>
<feature type="repeat" description="NHL" evidence="2">
    <location>
        <begin position="23"/>
        <end position="54"/>
    </location>
</feature>
<reference evidence="3 4" key="1">
    <citation type="submission" date="2022-08" db="EMBL/GenBank/DDBJ databases">
        <title>Bacterial and archaeal communities from various locations to study Microbial Dark Matter (Phase II).</title>
        <authorList>
            <person name="Stepanauskas R."/>
        </authorList>
    </citation>
    <scope>NUCLEOTIDE SEQUENCE [LARGE SCALE GENOMIC DNA]</scope>
    <source>
        <strain evidence="3 4">PD1</strain>
    </source>
</reference>
<organism evidence="3 4">
    <name type="scientific">Candidatus Fervidibacter sacchari</name>
    <dbReference type="NCBI Taxonomy" id="1448929"/>
    <lineage>
        <taxon>Bacteria</taxon>
        <taxon>Candidatus Fervidibacterota</taxon>
        <taxon>Candidatus Fervidibacter</taxon>
    </lineage>
</organism>
<dbReference type="InterPro" id="IPR003961">
    <property type="entry name" value="FN3_dom"/>
</dbReference>
<evidence type="ECO:0000313" key="4">
    <source>
        <dbReference type="Proteomes" id="UP001204798"/>
    </source>
</evidence>
<dbReference type="SUPFAM" id="SSF49265">
    <property type="entry name" value="Fibronectin type III"/>
    <property type="match status" value="1"/>
</dbReference>
<keyword evidence="1" id="KW-0677">Repeat</keyword>
<protein>
    <submittedName>
        <fullName evidence="3">Sugar lactone lactonase YvrE</fullName>
    </submittedName>
</protein>
<dbReference type="Pfam" id="PF01436">
    <property type="entry name" value="NHL"/>
    <property type="match status" value="1"/>
</dbReference>
<dbReference type="Gene3D" id="2.120.10.30">
    <property type="entry name" value="TolB, C-terminal domain"/>
    <property type="match status" value="1"/>
</dbReference>
<dbReference type="SUPFAM" id="SSF63825">
    <property type="entry name" value="YWTD domain"/>
    <property type="match status" value="1"/>
</dbReference>
<dbReference type="InterPro" id="IPR011042">
    <property type="entry name" value="6-blade_b-propeller_TolB-like"/>
</dbReference>
<dbReference type="PROSITE" id="PS51125">
    <property type="entry name" value="NHL"/>
    <property type="match status" value="1"/>
</dbReference>
<keyword evidence="4" id="KW-1185">Reference proteome</keyword>
<dbReference type="InterPro" id="IPR013783">
    <property type="entry name" value="Ig-like_fold"/>
</dbReference>
<comment type="caution">
    <text evidence="3">The sequence shown here is derived from an EMBL/GenBank/DDBJ whole genome shotgun (WGS) entry which is preliminary data.</text>
</comment>
<evidence type="ECO:0000313" key="3">
    <source>
        <dbReference type="EMBL" id="MCS3920515.1"/>
    </source>
</evidence>
<dbReference type="Proteomes" id="UP001204798">
    <property type="component" value="Unassembled WGS sequence"/>
</dbReference>
<dbReference type="InterPro" id="IPR001258">
    <property type="entry name" value="NHL_repeat"/>
</dbReference>
<evidence type="ECO:0000256" key="1">
    <source>
        <dbReference type="ARBA" id="ARBA00022737"/>
    </source>
</evidence>